<name>A0AAF3F2U8_9BILA</name>
<organism evidence="1 2">
    <name type="scientific">Mesorhabditis belari</name>
    <dbReference type="NCBI Taxonomy" id="2138241"/>
    <lineage>
        <taxon>Eukaryota</taxon>
        <taxon>Metazoa</taxon>
        <taxon>Ecdysozoa</taxon>
        <taxon>Nematoda</taxon>
        <taxon>Chromadorea</taxon>
        <taxon>Rhabditida</taxon>
        <taxon>Rhabditina</taxon>
        <taxon>Rhabditomorpha</taxon>
        <taxon>Rhabditoidea</taxon>
        <taxon>Rhabditidae</taxon>
        <taxon>Mesorhabditinae</taxon>
        <taxon>Mesorhabditis</taxon>
    </lineage>
</organism>
<accession>A0AAF3F2U8</accession>
<reference evidence="2" key="1">
    <citation type="submission" date="2024-02" db="UniProtKB">
        <authorList>
            <consortium name="WormBaseParasite"/>
        </authorList>
    </citation>
    <scope>IDENTIFICATION</scope>
</reference>
<dbReference type="AlphaFoldDB" id="A0AAF3F2U8"/>
<dbReference type="WBParaSite" id="MBELARI_LOCUS20157">
    <property type="protein sequence ID" value="MBELARI_LOCUS20157"/>
    <property type="gene ID" value="MBELARI_LOCUS20157"/>
</dbReference>
<proteinExistence type="predicted"/>
<sequence>MDWLREWFFPAIVGYYHFAAQRQAQIAPAAYFLLFHVTNLPLSYASIIYTVFIFTPYLISHVLGALNYYESISPKVHVYSQKVTLLGLRVAFRNTPFYIRNFGRKFPIKRLPTELRDAILVKVRLNDALRLLLIPEIAPRQIVSPVFSYWPHQVQAVQCVHVSPVTSMLCVSSDRRESEQTLSIFLHLFPRMKKPHFYYGGYDYTKEDFRRGDDVRKNITRLCENGDEAVDQMCDNLMGDYLTMTNTCAPHANIKLFVFIHQNLPSKDCEFIRLLENVRTVYWKSLAVYEFEKRQREISRKCQKHLNHADKISTHTRRKSLIPRIVQTQ</sequence>
<evidence type="ECO:0000313" key="2">
    <source>
        <dbReference type="WBParaSite" id="MBELARI_LOCUS20157"/>
    </source>
</evidence>
<evidence type="ECO:0000313" key="1">
    <source>
        <dbReference type="Proteomes" id="UP000887575"/>
    </source>
</evidence>
<protein>
    <submittedName>
        <fullName evidence="2">Uncharacterized protein</fullName>
    </submittedName>
</protein>
<keyword evidence="1" id="KW-1185">Reference proteome</keyword>
<dbReference type="Proteomes" id="UP000887575">
    <property type="component" value="Unassembled WGS sequence"/>
</dbReference>